<comment type="caution">
    <text evidence="10">Lacks conserved residue(s) required for the propagation of feature annotation.</text>
</comment>
<keyword evidence="3 10" id="KW-0716">Sensory transduction</keyword>
<evidence type="ECO:0000256" key="3">
    <source>
        <dbReference type="ARBA" id="ARBA00022606"/>
    </source>
</evidence>
<dbReference type="RefSeq" id="XP_026732102.1">
    <property type="nucleotide sequence ID" value="XM_026876301.1"/>
</dbReference>
<dbReference type="InParanoid" id="A0A7E5VV06"/>
<proteinExistence type="inferred from homology"/>
<feature type="transmembrane region" description="Helical" evidence="10">
    <location>
        <begin position="150"/>
        <end position="168"/>
    </location>
</feature>
<reference evidence="12" key="1">
    <citation type="submission" date="2025-08" db="UniProtKB">
        <authorList>
            <consortium name="RefSeq"/>
        </authorList>
    </citation>
    <scope>IDENTIFICATION</scope>
</reference>
<dbReference type="CTD" id="778494"/>
<evidence type="ECO:0000256" key="5">
    <source>
        <dbReference type="ARBA" id="ARBA00022725"/>
    </source>
</evidence>
<evidence type="ECO:0000313" key="11">
    <source>
        <dbReference type="Proteomes" id="UP000322000"/>
    </source>
</evidence>
<keyword evidence="4 10" id="KW-0812">Transmembrane</keyword>
<accession>A0A7E5VV06</accession>
<dbReference type="FunCoup" id="A0A7E5VV06">
    <property type="interactions" value="47"/>
</dbReference>
<keyword evidence="9 10" id="KW-0807">Transducer</keyword>
<dbReference type="PANTHER" id="PTHR21137">
    <property type="entry name" value="ODORANT RECEPTOR"/>
    <property type="match status" value="1"/>
</dbReference>
<keyword evidence="2" id="KW-1003">Cell membrane</keyword>
<dbReference type="AlphaFoldDB" id="A0A7E5VV06"/>
<keyword evidence="6 10" id="KW-1133">Transmembrane helix</keyword>
<feature type="transmembrane region" description="Helical" evidence="10">
    <location>
        <begin position="381"/>
        <end position="400"/>
    </location>
</feature>
<evidence type="ECO:0000256" key="2">
    <source>
        <dbReference type="ARBA" id="ARBA00022475"/>
    </source>
</evidence>
<dbReference type="PANTHER" id="PTHR21137:SF35">
    <property type="entry name" value="ODORANT RECEPTOR 19A-RELATED"/>
    <property type="match status" value="1"/>
</dbReference>
<evidence type="ECO:0000256" key="4">
    <source>
        <dbReference type="ARBA" id="ARBA00022692"/>
    </source>
</evidence>
<dbReference type="InterPro" id="IPR004117">
    <property type="entry name" value="7tm6_olfct_rcpt"/>
</dbReference>
<feature type="transmembrane region" description="Helical" evidence="10">
    <location>
        <begin position="319"/>
        <end position="339"/>
    </location>
</feature>
<organism evidence="11 12">
    <name type="scientific">Trichoplusia ni</name>
    <name type="common">Cabbage looper</name>
    <dbReference type="NCBI Taxonomy" id="7111"/>
    <lineage>
        <taxon>Eukaryota</taxon>
        <taxon>Metazoa</taxon>
        <taxon>Ecdysozoa</taxon>
        <taxon>Arthropoda</taxon>
        <taxon>Hexapoda</taxon>
        <taxon>Insecta</taxon>
        <taxon>Pterygota</taxon>
        <taxon>Neoptera</taxon>
        <taxon>Endopterygota</taxon>
        <taxon>Lepidoptera</taxon>
        <taxon>Glossata</taxon>
        <taxon>Ditrysia</taxon>
        <taxon>Noctuoidea</taxon>
        <taxon>Noctuidae</taxon>
        <taxon>Plusiinae</taxon>
        <taxon>Trichoplusia</taxon>
    </lineage>
</organism>
<feature type="transmembrane region" description="Helical" evidence="10">
    <location>
        <begin position="293"/>
        <end position="313"/>
    </location>
</feature>
<evidence type="ECO:0000313" key="12">
    <source>
        <dbReference type="RefSeq" id="XP_026732102.1"/>
    </source>
</evidence>
<comment type="similarity">
    <text evidence="10">Belongs to the insect chemoreceptor superfamily. Heteromeric odorant receptor channel (TC 1.A.69) family.</text>
</comment>
<dbReference type="GO" id="GO:0005549">
    <property type="term" value="F:odorant binding"/>
    <property type="evidence" value="ECO:0007669"/>
    <property type="project" value="InterPro"/>
</dbReference>
<keyword evidence="8 10" id="KW-0675">Receptor</keyword>
<evidence type="ECO:0000256" key="8">
    <source>
        <dbReference type="ARBA" id="ARBA00023170"/>
    </source>
</evidence>
<dbReference type="OrthoDB" id="7548151at2759"/>
<dbReference type="GeneID" id="113496912"/>
<evidence type="ECO:0000256" key="10">
    <source>
        <dbReference type="RuleBase" id="RU351113"/>
    </source>
</evidence>
<dbReference type="KEGG" id="tnl:113496912"/>
<dbReference type="GO" id="GO:0004984">
    <property type="term" value="F:olfactory receptor activity"/>
    <property type="evidence" value="ECO:0007669"/>
    <property type="project" value="InterPro"/>
</dbReference>
<evidence type="ECO:0000256" key="9">
    <source>
        <dbReference type="ARBA" id="ARBA00023224"/>
    </source>
</evidence>
<evidence type="ECO:0000256" key="6">
    <source>
        <dbReference type="ARBA" id="ARBA00022989"/>
    </source>
</evidence>
<dbReference type="GO" id="GO:0005886">
    <property type="term" value="C:plasma membrane"/>
    <property type="evidence" value="ECO:0007669"/>
    <property type="project" value="UniProtKB-SubCell"/>
</dbReference>
<keyword evidence="11" id="KW-1185">Reference proteome</keyword>
<keyword evidence="7 10" id="KW-0472">Membrane</keyword>
<dbReference type="Pfam" id="PF02949">
    <property type="entry name" value="7tm_6"/>
    <property type="match status" value="1"/>
</dbReference>
<sequence>MSGLYKWAIFVSFRFVWNTVNKFLTTMPTDQSKMFDDCIFVIKLFGISIERSPSIFVKICSYTYVLINFVFYNILLTLNLYYTPRKIELLISEVIFYFTEVSTCSKVIILVFMREKLVDILEFVNRDEFKGDYGDKNGLLYKYTNRIYKLWRKAYVVFSNMSFVFLMFTPIRNYISRADTDLPVCKYYFLSDQAREKYYTFWFIYQPFGLYGHMMYNVNFDLMTGGLFIFVIVQLQLLYNNLSNLKVSEEEILLPEELQDKIQVAKLHQCLRHYALIIEFCDKIQDLLSVSFFVQYFSATLIICVVLCVLVLASSPDTLLFLLMYLTNMTSEIFVPGFLGNELTYKSEMLMRAAYDCEWIPRSKKFKLSLRLFVERAKRPIVFTGLKMFSLSLITFTSIMKTAYSMFTLIRNVQEVPE</sequence>
<protein>
    <recommendedName>
        <fullName evidence="10">Odorant receptor</fullName>
    </recommendedName>
</protein>
<evidence type="ECO:0000256" key="1">
    <source>
        <dbReference type="ARBA" id="ARBA00004651"/>
    </source>
</evidence>
<comment type="subcellular location">
    <subcellularLocation>
        <location evidence="1 10">Cell membrane</location>
        <topology evidence="1 10">Multi-pass membrane protein</topology>
    </subcellularLocation>
</comment>
<name>A0A7E5VV06_TRINI</name>
<dbReference type="GO" id="GO:0007165">
    <property type="term" value="P:signal transduction"/>
    <property type="evidence" value="ECO:0007669"/>
    <property type="project" value="UniProtKB-KW"/>
</dbReference>
<keyword evidence="5 10" id="KW-0552">Olfaction</keyword>
<gene>
    <name evidence="12" type="primary">LOC113496912</name>
</gene>
<evidence type="ECO:0000256" key="7">
    <source>
        <dbReference type="ARBA" id="ARBA00023136"/>
    </source>
</evidence>
<dbReference type="Proteomes" id="UP000322000">
    <property type="component" value="Chromosome 8"/>
</dbReference>
<feature type="transmembrane region" description="Helical" evidence="10">
    <location>
        <begin position="62"/>
        <end position="82"/>
    </location>
</feature>
<feature type="transmembrane region" description="Helical" evidence="10">
    <location>
        <begin position="222"/>
        <end position="239"/>
    </location>
</feature>